<name>A0AA39I3Q4_9BILA</name>
<dbReference type="EMBL" id="JAUCMV010000002">
    <property type="protein sequence ID" value="KAK0417261.1"/>
    <property type="molecule type" value="Genomic_DNA"/>
</dbReference>
<feature type="compositionally biased region" description="Polar residues" evidence="2">
    <location>
        <begin position="561"/>
        <end position="571"/>
    </location>
</feature>
<keyword evidence="1" id="KW-0175">Coiled coil</keyword>
<protein>
    <submittedName>
        <fullName evidence="3">Uncharacterized protein</fullName>
    </submittedName>
</protein>
<dbReference type="Proteomes" id="UP001175271">
    <property type="component" value="Unassembled WGS sequence"/>
</dbReference>
<feature type="region of interest" description="Disordered" evidence="2">
    <location>
        <begin position="169"/>
        <end position="193"/>
    </location>
</feature>
<organism evidence="3 4">
    <name type="scientific">Steinernema hermaphroditum</name>
    <dbReference type="NCBI Taxonomy" id="289476"/>
    <lineage>
        <taxon>Eukaryota</taxon>
        <taxon>Metazoa</taxon>
        <taxon>Ecdysozoa</taxon>
        <taxon>Nematoda</taxon>
        <taxon>Chromadorea</taxon>
        <taxon>Rhabditida</taxon>
        <taxon>Tylenchina</taxon>
        <taxon>Panagrolaimomorpha</taxon>
        <taxon>Strongyloidoidea</taxon>
        <taxon>Steinernematidae</taxon>
        <taxon>Steinernema</taxon>
    </lineage>
</organism>
<evidence type="ECO:0000256" key="1">
    <source>
        <dbReference type="SAM" id="Coils"/>
    </source>
</evidence>
<feature type="region of interest" description="Disordered" evidence="2">
    <location>
        <begin position="761"/>
        <end position="794"/>
    </location>
</feature>
<feature type="compositionally biased region" description="Basic residues" evidence="2">
    <location>
        <begin position="300"/>
        <end position="313"/>
    </location>
</feature>
<comment type="caution">
    <text evidence="3">The sequence shown here is derived from an EMBL/GenBank/DDBJ whole genome shotgun (WGS) entry which is preliminary data.</text>
</comment>
<dbReference type="AlphaFoldDB" id="A0AA39I3Q4"/>
<proteinExistence type="predicted"/>
<evidence type="ECO:0000313" key="4">
    <source>
        <dbReference type="Proteomes" id="UP001175271"/>
    </source>
</evidence>
<gene>
    <name evidence="3" type="ORF">QR680_012912</name>
</gene>
<feature type="coiled-coil region" evidence="1">
    <location>
        <begin position="1068"/>
        <end position="1095"/>
    </location>
</feature>
<feature type="compositionally biased region" description="Polar residues" evidence="2">
    <location>
        <begin position="481"/>
        <end position="506"/>
    </location>
</feature>
<reference evidence="3" key="1">
    <citation type="submission" date="2023-06" db="EMBL/GenBank/DDBJ databases">
        <title>Genomic analysis of the entomopathogenic nematode Steinernema hermaphroditum.</title>
        <authorList>
            <person name="Schwarz E.M."/>
            <person name="Heppert J.K."/>
            <person name="Baniya A."/>
            <person name="Schwartz H.T."/>
            <person name="Tan C.-H."/>
            <person name="Antoshechkin I."/>
            <person name="Sternberg P.W."/>
            <person name="Goodrich-Blair H."/>
            <person name="Dillman A.R."/>
        </authorList>
    </citation>
    <scope>NUCLEOTIDE SEQUENCE</scope>
    <source>
        <strain evidence="3">PS9179</strain>
        <tissue evidence="3">Whole animal</tissue>
    </source>
</reference>
<feature type="region of interest" description="Disordered" evidence="2">
    <location>
        <begin position="1219"/>
        <end position="1241"/>
    </location>
</feature>
<feature type="compositionally biased region" description="Low complexity" evidence="2">
    <location>
        <begin position="761"/>
        <end position="771"/>
    </location>
</feature>
<keyword evidence="4" id="KW-1185">Reference proteome</keyword>
<feature type="compositionally biased region" description="Pro residues" evidence="2">
    <location>
        <begin position="772"/>
        <end position="781"/>
    </location>
</feature>
<feature type="compositionally biased region" description="Basic residues" evidence="2">
    <location>
        <begin position="280"/>
        <end position="290"/>
    </location>
</feature>
<feature type="region of interest" description="Disordered" evidence="2">
    <location>
        <begin position="481"/>
        <end position="571"/>
    </location>
</feature>
<sequence>MLPVLGRSQKTRRPSIAAFFFSCNRRRLCTVAANKFSVFDGKRRRPLVKQNPSMKDEEGPGVCTQQAPTSGALAAIKVDEPLRIITPQKPETQPVFDDSLFKTPLSIPPRKPAHRRPKVVNGRTNGHISPPLARKSGASLIAAVLAPVPLPAPSSPAILGAASTSQQPMLLSAPKPSKPAPKMKPSSKKTAKHRCPQISTFFHGEYPELPTVSTQREAGNEAAEEDASVFADEIVIDDFSLITFSSEEDLKIFKRIAEARVKEREATAKRQQYLEDVRLGKVKKKGRKSKAQLEKEKKDEKRRRKLERKKARKERREQRRRERREKGLPEKPPKEKKEKKPKAKREPLEDDALFRRPKEMKKKRYQSPSTFASPCAPSTSYHPLLHVQNPLQNHHLYGFYQQPSHAAASDAMMKSPQQTPPDAAAFGGVKRPPSVATNGLPAANGIHAEQPPLKVPRIEHIDEFNKHDDSLIGIAVKSENPQSLQNPASTPPTGQLANGHSRTPSSVDLKDIKPPVVSSAETCHPVDPGHRVVPSSSSASSTPLGRPASHTTVGVPGSHFPPTNSSLFVQTTNPDARLPSRAATLHQSLASSLVDPRMPHLNMIPYQHLPMGPNPFLSATNSSVPFLQAHIASLSQQQQQQLAAAGIVSSTATPSIPTSAAPTVPSLTSAQNPFPPNAALGSQLAGAAVLGHKLPLINTTPSMPTINTITRKGQWNGRHVKIAEAVKAYKSAHPDTSTVSSTPCTSAAPVTSSTITSTAAVSSSAATAHRPPTAPANPPAPLHSAMHFGQHPRNPPGVPGPGHPIMAPPLCPPSTSTASLPGLTSGIAPGFAALQAAGYPHLAGRSSVTPKREPPVPPNAAQNRPPSTINRNIVPNAQNAQNLHALATAGLPAAAHQLGINLPLGPQLPGAGSITNGISDAAAAAQAQAQAQAQQIALLAALQGGQGLQPGALQQLLAAQAQAQGVSVASQAQAAPPAPHALAVTAGAGAHPALSFAAAAAANGGHPGLANPANALRLMAGADSSQVNSLILLQQQMEASSRASAAASQSQTTALAAQGIPDLLRLQMEQHQHQQQQQQQQHQQHQQQLAAQVQQQQLMERLNQQNLAAQHSGLAAQQQQLAAAAAAGGLDFNLFRQQFANAQFRMNPAAPAPPQAANMENILELQRRMMQQQQQQQQMPQQTLNPAALMAAGLGANGVGLPALYGGAKLPFATSLEQLSRQQAAAQPKREELMPNGASRP</sequence>
<evidence type="ECO:0000313" key="3">
    <source>
        <dbReference type="EMBL" id="KAK0417261.1"/>
    </source>
</evidence>
<feature type="region of interest" description="Disordered" evidence="2">
    <location>
        <begin position="280"/>
        <end position="374"/>
    </location>
</feature>
<feature type="region of interest" description="Disordered" evidence="2">
    <location>
        <begin position="844"/>
        <end position="867"/>
    </location>
</feature>
<evidence type="ECO:0000256" key="2">
    <source>
        <dbReference type="SAM" id="MobiDB-lite"/>
    </source>
</evidence>
<feature type="region of interest" description="Disordered" evidence="2">
    <location>
        <begin position="103"/>
        <end position="132"/>
    </location>
</feature>
<accession>A0AA39I3Q4</accession>
<feature type="compositionally biased region" description="Basic and acidic residues" evidence="2">
    <location>
        <begin position="314"/>
        <end position="357"/>
    </location>
</feature>